<dbReference type="EC" id="2.1.1.72" evidence="2"/>
<gene>
    <name evidence="10" type="ORF">DAD186_17730</name>
</gene>
<keyword evidence="5" id="KW-0949">S-adenosyl-L-methionine</keyword>
<keyword evidence="3 10" id="KW-0489">Methyltransferase</keyword>
<dbReference type="GO" id="GO:0009307">
    <property type="term" value="P:DNA restriction-modification system"/>
    <property type="evidence" value="ECO:0007669"/>
    <property type="project" value="UniProtKB-KW"/>
</dbReference>
<keyword evidence="4" id="KW-0808">Transferase</keyword>
<feature type="domain" description="DNA methylase adenine-specific" evidence="8">
    <location>
        <begin position="149"/>
        <end position="470"/>
    </location>
</feature>
<dbReference type="SUPFAM" id="SSF53335">
    <property type="entry name" value="S-adenosyl-L-methionine-dependent methyltransferases"/>
    <property type="match status" value="1"/>
</dbReference>
<dbReference type="EMBL" id="CP012117">
    <property type="protein sequence ID" value="ANP28323.1"/>
    <property type="molecule type" value="Genomic_DNA"/>
</dbReference>
<dbReference type="InterPro" id="IPR003356">
    <property type="entry name" value="DNA_methylase_A-5"/>
</dbReference>
<evidence type="ECO:0000256" key="2">
    <source>
        <dbReference type="ARBA" id="ARBA00011900"/>
    </source>
</evidence>
<dbReference type="Pfam" id="PF12161">
    <property type="entry name" value="HsdM_N"/>
    <property type="match status" value="1"/>
</dbReference>
<dbReference type="GO" id="GO:0009007">
    <property type="term" value="F:site-specific DNA-methyltransferase (adenine-specific) activity"/>
    <property type="evidence" value="ECO:0007669"/>
    <property type="project" value="UniProtKB-EC"/>
</dbReference>
<dbReference type="InterPro" id="IPR038333">
    <property type="entry name" value="T1MK-like_N_sf"/>
</dbReference>
<dbReference type="InterPro" id="IPR022749">
    <property type="entry name" value="D12N6_MeTrfase_N"/>
</dbReference>
<proteinExistence type="inferred from homology"/>
<comment type="catalytic activity">
    <reaction evidence="7">
        <text>a 2'-deoxyadenosine in DNA + S-adenosyl-L-methionine = an N(6)-methyl-2'-deoxyadenosine in DNA + S-adenosyl-L-homocysteine + H(+)</text>
        <dbReference type="Rhea" id="RHEA:15197"/>
        <dbReference type="Rhea" id="RHEA-COMP:12418"/>
        <dbReference type="Rhea" id="RHEA-COMP:12419"/>
        <dbReference type="ChEBI" id="CHEBI:15378"/>
        <dbReference type="ChEBI" id="CHEBI:57856"/>
        <dbReference type="ChEBI" id="CHEBI:59789"/>
        <dbReference type="ChEBI" id="CHEBI:90615"/>
        <dbReference type="ChEBI" id="CHEBI:90616"/>
        <dbReference type="EC" id="2.1.1.72"/>
    </reaction>
</comment>
<evidence type="ECO:0000313" key="11">
    <source>
        <dbReference type="Proteomes" id="UP000092596"/>
    </source>
</evidence>
<dbReference type="InterPro" id="IPR029063">
    <property type="entry name" value="SAM-dependent_MTases_sf"/>
</dbReference>
<dbReference type="InterPro" id="IPR051537">
    <property type="entry name" value="DNA_Adenine_Mtase"/>
</dbReference>
<dbReference type="PATRIC" id="fig|1630135.4.peg.1771"/>
<dbReference type="GO" id="GO:0003677">
    <property type="term" value="F:DNA binding"/>
    <property type="evidence" value="ECO:0007669"/>
    <property type="project" value="InterPro"/>
</dbReference>
<protein>
    <recommendedName>
        <fullName evidence="2">site-specific DNA-methyltransferase (adenine-specific)</fullName>
        <ecNumber evidence="2">2.1.1.72</ecNumber>
    </recommendedName>
</protein>
<evidence type="ECO:0000259" key="9">
    <source>
        <dbReference type="Pfam" id="PF12161"/>
    </source>
</evidence>
<dbReference type="PRINTS" id="PR00507">
    <property type="entry name" value="N12N6MTFRASE"/>
</dbReference>
<evidence type="ECO:0000259" key="8">
    <source>
        <dbReference type="Pfam" id="PF02384"/>
    </source>
</evidence>
<dbReference type="GO" id="GO:0008170">
    <property type="term" value="F:N-methyltransferase activity"/>
    <property type="evidence" value="ECO:0007669"/>
    <property type="project" value="InterPro"/>
</dbReference>
<comment type="similarity">
    <text evidence="1">Belongs to the N(4)/N(6)-methyltransferase family.</text>
</comment>
<name>A0A1B0ZK74_9MICO</name>
<evidence type="ECO:0000256" key="6">
    <source>
        <dbReference type="ARBA" id="ARBA00022747"/>
    </source>
</evidence>
<feature type="domain" description="N6 adenine-specific DNA methyltransferase N-terminal" evidence="9">
    <location>
        <begin position="4"/>
        <end position="135"/>
    </location>
</feature>
<evidence type="ECO:0000256" key="5">
    <source>
        <dbReference type="ARBA" id="ARBA00022691"/>
    </source>
</evidence>
<evidence type="ECO:0000313" key="10">
    <source>
        <dbReference type="EMBL" id="ANP28323.1"/>
    </source>
</evidence>
<dbReference type="REBASE" id="152291">
    <property type="entry name" value="M.Dva186ORF17730P"/>
</dbReference>
<evidence type="ECO:0000256" key="1">
    <source>
        <dbReference type="ARBA" id="ARBA00006594"/>
    </source>
</evidence>
<dbReference type="Proteomes" id="UP000092596">
    <property type="component" value="Chromosome"/>
</dbReference>
<sequence>MSQLGSFIWGTADILRGPYKASQYGNVILPMTILRRLDCVLEEHRTTIEPLVERFGNNPELLSAQVQRATGLPFYNTSPWTLKTLLGDPKGIEANLKHYVNGFSDNMDVFERFKLADEIATMAEKNILYIVVERFSKIDLHPKTVANAEMGDLYEYLIRTFNESSNEAPGEHFTPRDAIRLLVDLVFAGDDEALSTPGTIRSIYDPTVGTGGMLSIAEEHLIGSSDRPGLNPQAQLRLYGQEWNDHSYAVCKSDLLIKGYDSSNIQLGDTLADDKFAGQTFDYCMSNPPYGDDWKASQSAVMEDLKELGSSSRFYAGGDKPKQNVPAVSDGQMLFLQHVVGKLRPKVKGGGRGGIVMNGSPLFNGAAESGPSNIRKWLLEHDLVDAIVALPTDMFYNTGIATYIWIVDNNKPEERQGKVQLIDGTDFYQKMRKKLGDKGREISETNRSTIVKLYDDYVDTEHCRIVPIEEFAYWLVTVERPQRDEHGEVITNTRGKKQPDTALRDTERVPFTYGGNTQGDGGRQETIQAYFDAEVKPYVPDAWVDEKKTKIGYEIPFTRFFYRYQPPRPLEEIDAELHQVTTEILQLLNEVTA</sequence>
<accession>A0A1B0ZK74</accession>
<dbReference type="AlphaFoldDB" id="A0A1B0ZK74"/>
<reference evidence="10 11" key="1">
    <citation type="submission" date="2015-06" db="EMBL/GenBank/DDBJ databases">
        <title>Investigation of pathophysiology for high-risk pregnancy and development of treatment modality based on it.</title>
        <authorList>
            <person name="Kim B.-C."/>
            <person name="Lim S."/>
        </authorList>
    </citation>
    <scope>NUCLEOTIDE SEQUENCE [LARGE SCALE GENOMIC DNA]</scope>
    <source>
        <strain evidence="10 11">AD1-86</strain>
    </source>
</reference>
<evidence type="ECO:0000256" key="4">
    <source>
        <dbReference type="ARBA" id="ARBA00022679"/>
    </source>
</evidence>
<dbReference type="PANTHER" id="PTHR42933">
    <property type="entry name" value="SLR6095 PROTEIN"/>
    <property type="match status" value="1"/>
</dbReference>
<dbReference type="STRING" id="1630135.DAD186_17730"/>
<dbReference type="GO" id="GO:0032259">
    <property type="term" value="P:methylation"/>
    <property type="evidence" value="ECO:0007669"/>
    <property type="project" value="UniProtKB-KW"/>
</dbReference>
<evidence type="ECO:0000256" key="7">
    <source>
        <dbReference type="ARBA" id="ARBA00047942"/>
    </source>
</evidence>
<organism evidence="10 11">
    <name type="scientific">Dermabacter vaginalis</name>
    <dbReference type="NCBI Taxonomy" id="1630135"/>
    <lineage>
        <taxon>Bacteria</taxon>
        <taxon>Bacillati</taxon>
        <taxon>Actinomycetota</taxon>
        <taxon>Actinomycetes</taxon>
        <taxon>Micrococcales</taxon>
        <taxon>Dermabacteraceae</taxon>
        <taxon>Dermabacter</taxon>
    </lineage>
</organism>
<dbReference type="PANTHER" id="PTHR42933:SF3">
    <property type="entry name" value="TYPE I RESTRICTION ENZYME MJAVIII METHYLASE SUBUNIT"/>
    <property type="match status" value="1"/>
</dbReference>
<keyword evidence="6" id="KW-0680">Restriction system</keyword>
<dbReference type="Pfam" id="PF02384">
    <property type="entry name" value="N6_Mtase"/>
    <property type="match status" value="1"/>
</dbReference>
<dbReference type="Gene3D" id="3.40.50.150">
    <property type="entry name" value="Vaccinia Virus protein VP39"/>
    <property type="match status" value="1"/>
</dbReference>
<evidence type="ECO:0000256" key="3">
    <source>
        <dbReference type="ARBA" id="ARBA00022603"/>
    </source>
</evidence>
<dbReference type="KEGG" id="dva:DAD186_17730"/>
<dbReference type="Gene3D" id="1.20.1260.30">
    <property type="match status" value="1"/>
</dbReference>
<dbReference type="RefSeq" id="WP_065248328.1">
    <property type="nucleotide sequence ID" value="NZ_CP012117.1"/>
</dbReference>